<evidence type="ECO:0000313" key="3">
    <source>
        <dbReference type="Proteomes" id="UP000325315"/>
    </source>
</evidence>
<dbReference type="AlphaFoldDB" id="A0A5B6VDQ6"/>
<reference evidence="3" key="1">
    <citation type="journal article" date="2019" name="Plant Biotechnol. J.">
        <title>Genome sequencing of the Australian wild diploid species Gossypium australe highlights disease resistance and delayed gland morphogenesis.</title>
        <authorList>
            <person name="Cai Y."/>
            <person name="Cai X."/>
            <person name="Wang Q."/>
            <person name="Wang P."/>
            <person name="Zhang Y."/>
            <person name="Cai C."/>
            <person name="Xu Y."/>
            <person name="Wang K."/>
            <person name="Zhou Z."/>
            <person name="Wang C."/>
            <person name="Geng S."/>
            <person name="Li B."/>
            <person name="Dong Q."/>
            <person name="Hou Y."/>
            <person name="Wang H."/>
            <person name="Ai P."/>
            <person name="Liu Z."/>
            <person name="Yi F."/>
            <person name="Sun M."/>
            <person name="An G."/>
            <person name="Cheng J."/>
            <person name="Zhang Y."/>
            <person name="Shi Q."/>
            <person name="Xie Y."/>
            <person name="Shi X."/>
            <person name="Chang Y."/>
            <person name="Huang F."/>
            <person name="Chen Y."/>
            <person name="Hong S."/>
            <person name="Mi L."/>
            <person name="Sun Q."/>
            <person name="Zhang L."/>
            <person name="Zhou B."/>
            <person name="Peng R."/>
            <person name="Zhang X."/>
            <person name="Liu F."/>
        </authorList>
    </citation>
    <scope>NUCLEOTIDE SEQUENCE [LARGE SCALE GENOMIC DNA]</scope>
    <source>
        <strain evidence="3">cv. PA1801</strain>
    </source>
</reference>
<feature type="transmembrane region" description="Helical" evidence="1">
    <location>
        <begin position="20"/>
        <end position="40"/>
    </location>
</feature>
<comment type="caution">
    <text evidence="2">The sequence shown here is derived from an EMBL/GenBank/DDBJ whole genome shotgun (WGS) entry which is preliminary data.</text>
</comment>
<evidence type="ECO:0000313" key="2">
    <source>
        <dbReference type="EMBL" id="KAA3467273.1"/>
    </source>
</evidence>
<accession>A0A5B6VDQ6</accession>
<name>A0A5B6VDQ6_9ROSI</name>
<protein>
    <submittedName>
        <fullName evidence="2">Phosphate transporter PHO1-like protein 7-like</fullName>
    </submittedName>
</protein>
<keyword evidence="3" id="KW-1185">Reference proteome</keyword>
<proteinExistence type="predicted"/>
<feature type="transmembrane region" description="Helical" evidence="1">
    <location>
        <begin position="52"/>
        <end position="68"/>
    </location>
</feature>
<dbReference type="Proteomes" id="UP000325315">
    <property type="component" value="Unassembled WGS sequence"/>
</dbReference>
<gene>
    <name evidence="2" type="ORF">EPI10_002298</name>
</gene>
<keyword evidence="1" id="KW-0472">Membrane</keyword>
<dbReference type="EMBL" id="SMMG02000007">
    <property type="protein sequence ID" value="KAA3467273.1"/>
    <property type="molecule type" value="Genomic_DNA"/>
</dbReference>
<keyword evidence="1" id="KW-1133">Transmembrane helix</keyword>
<organism evidence="2 3">
    <name type="scientific">Gossypium australe</name>
    <dbReference type="NCBI Taxonomy" id="47621"/>
    <lineage>
        <taxon>Eukaryota</taxon>
        <taxon>Viridiplantae</taxon>
        <taxon>Streptophyta</taxon>
        <taxon>Embryophyta</taxon>
        <taxon>Tracheophyta</taxon>
        <taxon>Spermatophyta</taxon>
        <taxon>Magnoliopsida</taxon>
        <taxon>eudicotyledons</taxon>
        <taxon>Gunneridae</taxon>
        <taxon>Pentapetalae</taxon>
        <taxon>rosids</taxon>
        <taxon>malvids</taxon>
        <taxon>Malvales</taxon>
        <taxon>Malvaceae</taxon>
        <taxon>Malvoideae</taxon>
        <taxon>Gossypium</taxon>
    </lineage>
</organism>
<sequence>MLPTYSFGGGIEPCLVIEKFLLLSFGLVVLALASVILNLDMEMDPKIGDYKALIELLPLILVTCYINLPIQHPIMFKSLIFSYNSVPLYLCSFLQGKGVWSDLSMNLLQLQLTIFRWKKGYRKCSDDCFILGASLEKPTILYLLLWLGRL</sequence>
<evidence type="ECO:0000256" key="1">
    <source>
        <dbReference type="SAM" id="Phobius"/>
    </source>
</evidence>
<keyword evidence="1" id="KW-0812">Transmembrane</keyword>